<feature type="non-terminal residue" evidence="1">
    <location>
        <position position="1"/>
    </location>
</feature>
<dbReference type="VEuPathDB" id="TriTrypDB:TvY486_1111630"/>
<organism evidence="1">
    <name type="scientific">Trypanosoma vivax (strain Y486)</name>
    <dbReference type="NCBI Taxonomy" id="1055687"/>
    <lineage>
        <taxon>Eukaryota</taxon>
        <taxon>Discoba</taxon>
        <taxon>Euglenozoa</taxon>
        <taxon>Kinetoplastea</taxon>
        <taxon>Metakinetoplastina</taxon>
        <taxon>Trypanosomatida</taxon>
        <taxon>Trypanosomatidae</taxon>
        <taxon>Trypanosoma</taxon>
        <taxon>Duttonella</taxon>
    </lineage>
</organism>
<gene>
    <name evidence="1" type="ORF">TVY486_1111630</name>
</gene>
<accession>G0UCW9</accession>
<reference evidence="1" key="1">
    <citation type="journal article" date="2012" name="Proc. Natl. Acad. Sci. U.S.A.">
        <title>Antigenic diversity is generated by distinct evolutionary mechanisms in African trypanosome species.</title>
        <authorList>
            <person name="Jackson A.P."/>
            <person name="Berry A."/>
            <person name="Aslett M."/>
            <person name="Allison H.C."/>
            <person name="Burton P."/>
            <person name="Vavrova-Anderson J."/>
            <person name="Brown R."/>
            <person name="Browne H."/>
            <person name="Corton N."/>
            <person name="Hauser H."/>
            <person name="Gamble J."/>
            <person name="Gilderthorp R."/>
            <person name="Marcello L."/>
            <person name="McQuillan J."/>
            <person name="Otto T.D."/>
            <person name="Quail M.A."/>
            <person name="Sanders M.J."/>
            <person name="van Tonder A."/>
            <person name="Ginger M.L."/>
            <person name="Field M.C."/>
            <person name="Barry J.D."/>
            <person name="Hertz-Fowler C."/>
            <person name="Berriman M."/>
        </authorList>
    </citation>
    <scope>NUCLEOTIDE SEQUENCE</scope>
    <source>
        <strain evidence="1">Y486</strain>
    </source>
</reference>
<dbReference type="AlphaFoldDB" id="G0UCW9"/>
<name>G0UCW9_TRYVY</name>
<sequence length="140" mass="15974">RLYHPLKQNFYIEQLRAAAICAQSFDNVNDDVLLHLIWANENAKPSKLLFDVGSLEAVMQLVCHHLKKRAGRSLNKIPDAKLWKIVRCLLESQVLIRLNCTLKKYPGLPEAVNNVLDAVEAAQTERPETVFKLRLLCGER</sequence>
<evidence type="ECO:0000313" key="1">
    <source>
        <dbReference type="EMBL" id="CCC53679.1"/>
    </source>
</evidence>
<protein>
    <submittedName>
        <fullName evidence="1">Uncharacterized protein</fullName>
    </submittedName>
</protein>
<dbReference type="EMBL" id="HE573027">
    <property type="protein sequence ID" value="CCC53679.1"/>
    <property type="molecule type" value="Genomic_DNA"/>
</dbReference>
<proteinExistence type="predicted"/>